<dbReference type="OrthoDB" id="2406712at2759"/>
<dbReference type="EMBL" id="PQFF01000011">
    <property type="protein sequence ID" value="RHZ89608.1"/>
    <property type="molecule type" value="Genomic_DNA"/>
</dbReference>
<dbReference type="Proteomes" id="UP000266861">
    <property type="component" value="Unassembled WGS sequence"/>
</dbReference>
<dbReference type="AlphaFoldDB" id="A0A397JRW0"/>
<evidence type="ECO:0000313" key="1">
    <source>
        <dbReference type="EMBL" id="RHZ89608.1"/>
    </source>
</evidence>
<gene>
    <name evidence="1" type="ORF">Glove_13g231</name>
</gene>
<reference evidence="1 2" key="1">
    <citation type="submission" date="2018-08" db="EMBL/GenBank/DDBJ databases">
        <title>Genome and evolution of the arbuscular mycorrhizal fungus Diversispora epigaea (formerly Glomus versiforme) and its bacterial endosymbionts.</title>
        <authorList>
            <person name="Sun X."/>
            <person name="Fei Z."/>
            <person name="Harrison M."/>
        </authorList>
    </citation>
    <scope>NUCLEOTIDE SEQUENCE [LARGE SCALE GENOMIC DNA]</scope>
    <source>
        <strain evidence="1 2">IT104</strain>
    </source>
</reference>
<evidence type="ECO:0000313" key="2">
    <source>
        <dbReference type="Proteomes" id="UP000266861"/>
    </source>
</evidence>
<keyword evidence="2" id="KW-1185">Reference proteome</keyword>
<name>A0A397JRW0_9GLOM</name>
<sequence length="120" mass="13713">MAQGRFSYILDKQLCKDIIQHLAAPDRPIHRDYELPPHAEEPKEPFSTIITEEHATEISNWIDKTTVYSITNIQCTFELILSGTRDGFAPQTFWYICHVHAKTVVVIKVKGTLEGYNPLA</sequence>
<protein>
    <recommendedName>
        <fullName evidence="3">TLDc domain-containing protein</fullName>
    </recommendedName>
</protein>
<evidence type="ECO:0008006" key="3">
    <source>
        <dbReference type="Google" id="ProtNLM"/>
    </source>
</evidence>
<accession>A0A397JRW0</accession>
<proteinExistence type="predicted"/>
<organism evidence="1 2">
    <name type="scientific">Diversispora epigaea</name>
    <dbReference type="NCBI Taxonomy" id="1348612"/>
    <lineage>
        <taxon>Eukaryota</taxon>
        <taxon>Fungi</taxon>
        <taxon>Fungi incertae sedis</taxon>
        <taxon>Mucoromycota</taxon>
        <taxon>Glomeromycotina</taxon>
        <taxon>Glomeromycetes</taxon>
        <taxon>Diversisporales</taxon>
        <taxon>Diversisporaceae</taxon>
        <taxon>Diversispora</taxon>
    </lineage>
</organism>
<comment type="caution">
    <text evidence="1">The sequence shown here is derived from an EMBL/GenBank/DDBJ whole genome shotgun (WGS) entry which is preliminary data.</text>
</comment>